<protein>
    <recommendedName>
        <fullName evidence="5">3,4-dihydroxy-2-butanone 4-phosphate synthase</fullName>
        <shortName evidence="5">DHBP synthase</shortName>
        <ecNumber evidence="5">4.1.99.12</ecNumber>
    </recommendedName>
</protein>
<keyword evidence="5" id="KW-0456">Lyase</keyword>
<reference evidence="6" key="1">
    <citation type="journal article" date="2010" name="ISME J.">
        <title>Metagenome of the Mediterranean deep chlorophyll maximum studied by direct and fosmid library 454 pyrosequencing.</title>
        <authorList>
            <person name="Ghai R."/>
            <person name="Martin-Cuadrado A.B."/>
            <person name="Molto A.G."/>
            <person name="Heredia I.G."/>
            <person name="Cabrera R."/>
            <person name="Martin J."/>
            <person name="Verdu M."/>
            <person name="Deschamps P."/>
            <person name="Moreira D."/>
            <person name="Lopez-Garcia P."/>
            <person name="Mira A."/>
            <person name="Rodriguez-Valera F."/>
        </authorList>
    </citation>
    <scope>NUCLEOTIDE SEQUENCE</scope>
</reference>
<keyword evidence="3 5" id="KW-0686">Riboflavin biosynthesis</keyword>
<dbReference type="InterPro" id="IPR017945">
    <property type="entry name" value="DHBP_synth_RibB-like_a/b_dom"/>
</dbReference>
<dbReference type="PANTHER" id="PTHR21327:SF18">
    <property type="entry name" value="3,4-DIHYDROXY-2-BUTANONE 4-PHOSPHATE SYNTHASE"/>
    <property type="match status" value="1"/>
</dbReference>
<accession>D6PDT8</accession>
<dbReference type="Gene3D" id="3.90.870.10">
    <property type="entry name" value="DHBP synthase"/>
    <property type="match status" value="1"/>
</dbReference>
<comment type="subunit">
    <text evidence="5">Homodimer.</text>
</comment>
<evidence type="ECO:0000256" key="3">
    <source>
        <dbReference type="ARBA" id="ARBA00022619"/>
    </source>
</evidence>
<dbReference type="Pfam" id="PF00926">
    <property type="entry name" value="DHBP_synthase"/>
    <property type="match status" value="1"/>
</dbReference>
<evidence type="ECO:0000256" key="2">
    <source>
        <dbReference type="ARBA" id="ARBA00004904"/>
    </source>
</evidence>
<keyword evidence="5" id="KW-0464">Manganese</keyword>
<comment type="cofactor">
    <cofactor evidence="5">
        <name>Mg(2+)</name>
        <dbReference type="ChEBI" id="CHEBI:18420"/>
    </cofactor>
    <cofactor evidence="5">
        <name>Mn(2+)</name>
        <dbReference type="ChEBI" id="CHEBI:29035"/>
    </cofactor>
    <text evidence="5">Binds 2 divalent metal cations per subunit. Magnesium or manganese.</text>
</comment>
<name>D6PDT8_9BACT</name>
<sequence length="177" mass="18778">MDLNGTKELISEIKRGNMVLLMDDEDRENEGDLILAGEKVNAEKINFMAKHARGLICLAMSQSKCEALSLNQMVNDNKSGHGTGFTVSIEAASGITTGISAADRARTIAVASKQSKATDIVSPGHVFPVRAVPGGVLSRTGHTEGSTDLCRLAGLTESAVICEVMNEDGTMARKKPY</sequence>
<dbReference type="SUPFAM" id="SSF55821">
    <property type="entry name" value="YrdC/RibB"/>
    <property type="match status" value="1"/>
</dbReference>
<evidence type="ECO:0000256" key="4">
    <source>
        <dbReference type="ARBA" id="ARBA00022723"/>
    </source>
</evidence>
<comment type="pathway">
    <text evidence="2 5">Cofactor biosynthesis; riboflavin biosynthesis; 2-hydroxy-3-oxobutyl phosphate from D-ribulose 5-phosphate: step 1/1.</text>
</comment>
<keyword evidence="5" id="KW-0460">Magnesium</keyword>
<comment type="catalytic activity">
    <reaction evidence="5">
        <text>D-ribulose 5-phosphate = (2S)-2-hydroxy-3-oxobutyl phosphate + formate + H(+)</text>
        <dbReference type="Rhea" id="RHEA:18457"/>
        <dbReference type="ChEBI" id="CHEBI:15378"/>
        <dbReference type="ChEBI" id="CHEBI:15740"/>
        <dbReference type="ChEBI" id="CHEBI:58121"/>
        <dbReference type="ChEBI" id="CHEBI:58830"/>
        <dbReference type="EC" id="4.1.99.12"/>
    </reaction>
</comment>
<evidence type="ECO:0000256" key="5">
    <source>
        <dbReference type="RuleBase" id="RU003843"/>
    </source>
</evidence>
<organism evidence="6">
    <name type="scientific">uncultured marine bacterium MedDCM-OCT-S08-C1463</name>
    <dbReference type="NCBI Taxonomy" id="743071"/>
    <lineage>
        <taxon>Bacteria</taxon>
        <taxon>environmental samples</taxon>
    </lineage>
</organism>
<dbReference type="GO" id="GO:0008686">
    <property type="term" value="F:3,4-dihydroxy-2-butanone-4-phosphate synthase activity"/>
    <property type="evidence" value="ECO:0007669"/>
    <property type="project" value="UniProtKB-EC"/>
</dbReference>
<comment type="function">
    <text evidence="1 5">Catalyzes the conversion of D-ribulose 5-phosphate to formate and 3,4-dihydroxy-2-butanone 4-phosphate.</text>
</comment>
<keyword evidence="4 5" id="KW-0479">Metal-binding</keyword>
<evidence type="ECO:0000313" key="6">
    <source>
        <dbReference type="EMBL" id="ADD93889.1"/>
    </source>
</evidence>
<dbReference type="EC" id="4.1.99.12" evidence="5"/>
<dbReference type="UniPathway" id="UPA00275">
    <property type="reaction ID" value="UER00399"/>
</dbReference>
<dbReference type="GO" id="GO:0005829">
    <property type="term" value="C:cytosol"/>
    <property type="evidence" value="ECO:0007669"/>
    <property type="project" value="TreeGrafter"/>
</dbReference>
<dbReference type="GO" id="GO:0003935">
    <property type="term" value="F:GTP cyclohydrolase II activity"/>
    <property type="evidence" value="ECO:0007669"/>
    <property type="project" value="TreeGrafter"/>
</dbReference>
<proteinExistence type="inferred from homology"/>
<dbReference type="InterPro" id="IPR000422">
    <property type="entry name" value="DHBP_synthase_RibB"/>
</dbReference>
<dbReference type="AlphaFoldDB" id="D6PDT8"/>
<dbReference type="GO" id="GO:0009231">
    <property type="term" value="P:riboflavin biosynthetic process"/>
    <property type="evidence" value="ECO:0007669"/>
    <property type="project" value="UniProtKB-UniPathway"/>
</dbReference>
<comment type="similarity">
    <text evidence="5">Belongs to the DHBP synthase family.</text>
</comment>
<dbReference type="GO" id="GO:0046872">
    <property type="term" value="F:metal ion binding"/>
    <property type="evidence" value="ECO:0007669"/>
    <property type="project" value="UniProtKB-KW"/>
</dbReference>
<dbReference type="EMBL" id="GU943002">
    <property type="protein sequence ID" value="ADD93889.1"/>
    <property type="molecule type" value="Genomic_DNA"/>
</dbReference>
<evidence type="ECO:0000256" key="1">
    <source>
        <dbReference type="ARBA" id="ARBA00002284"/>
    </source>
</evidence>
<dbReference type="NCBIfam" id="TIGR00506">
    <property type="entry name" value="ribB"/>
    <property type="match status" value="1"/>
</dbReference>
<dbReference type="PANTHER" id="PTHR21327">
    <property type="entry name" value="GTP CYCLOHYDROLASE II-RELATED"/>
    <property type="match status" value="1"/>
</dbReference>